<accession>A0A1I8B5G5</accession>
<sequence>MFSSILWLCTLSAILSALQPSLAVCLFVSNLFLFASVNTCFYLFNIPLNIVTLGILANFGLPLNSACILHFSHHFFNSGTLQQNNYLRIQYAFQCSLWPICLATIIGPLTFSFELIFGNYPPIVLNVFQVLSICSVLIFIQPFVFLPSLLPMFSDLFHDMFTIVSQLCDENANAEMTVDPMAENVYFVRRQQPTIQQPTTTYNNLLSFNGWGAALGYGYPIDQTTFPLGGAPTNLSIPPAYRPPQIDYYPLKSHQNNNFIQHSRQTSRFSQQDQNINSPRISSSCGGRSIHTDPKERSAPPPPIYSPPNVRKDIMINGCCCSKTDSGHNSFSESLESHVDLRIRHLPTQQQKQSNNLINRTVDNKTNNLRPPTNNFQIKYPSKFVAEEEQIYEEPDSPLPIDQPKNNKNSEINICAGAVARAKTRLTH</sequence>
<keyword evidence="2" id="KW-0472">Membrane</keyword>
<proteinExistence type="predicted"/>
<feature type="signal peptide" evidence="3">
    <location>
        <begin position="1"/>
        <end position="23"/>
    </location>
</feature>
<keyword evidence="4" id="KW-1185">Reference proteome</keyword>
<keyword evidence="3" id="KW-0732">Signal</keyword>
<organism evidence="4 5">
    <name type="scientific">Meloidogyne hapla</name>
    <name type="common">Root-knot nematode worm</name>
    <dbReference type="NCBI Taxonomy" id="6305"/>
    <lineage>
        <taxon>Eukaryota</taxon>
        <taxon>Metazoa</taxon>
        <taxon>Ecdysozoa</taxon>
        <taxon>Nematoda</taxon>
        <taxon>Chromadorea</taxon>
        <taxon>Rhabditida</taxon>
        <taxon>Tylenchina</taxon>
        <taxon>Tylenchomorpha</taxon>
        <taxon>Tylenchoidea</taxon>
        <taxon>Meloidogynidae</taxon>
        <taxon>Meloidogyninae</taxon>
        <taxon>Meloidogyne</taxon>
    </lineage>
</organism>
<evidence type="ECO:0000256" key="3">
    <source>
        <dbReference type="SAM" id="SignalP"/>
    </source>
</evidence>
<name>A0A1I8B5G5_MELHA</name>
<protein>
    <submittedName>
        <fullName evidence="5">Uncharacterized protein</fullName>
    </submittedName>
</protein>
<feature type="transmembrane region" description="Helical" evidence="2">
    <location>
        <begin position="123"/>
        <end position="146"/>
    </location>
</feature>
<evidence type="ECO:0000313" key="4">
    <source>
        <dbReference type="Proteomes" id="UP000095281"/>
    </source>
</evidence>
<feature type="compositionally biased region" description="Polar residues" evidence="1">
    <location>
        <begin position="264"/>
        <end position="286"/>
    </location>
</feature>
<evidence type="ECO:0000256" key="1">
    <source>
        <dbReference type="SAM" id="MobiDB-lite"/>
    </source>
</evidence>
<dbReference type="WBParaSite" id="MhA1_Contig138.frz3.gene22">
    <property type="protein sequence ID" value="MhA1_Contig138.frz3.gene22"/>
    <property type="gene ID" value="MhA1_Contig138.frz3.gene22"/>
</dbReference>
<feature type="region of interest" description="Disordered" evidence="1">
    <location>
        <begin position="264"/>
        <end position="308"/>
    </location>
</feature>
<keyword evidence="2" id="KW-1133">Transmembrane helix</keyword>
<feature type="transmembrane region" description="Helical" evidence="2">
    <location>
        <begin position="91"/>
        <end position="111"/>
    </location>
</feature>
<evidence type="ECO:0000313" key="5">
    <source>
        <dbReference type="WBParaSite" id="MhA1_Contig138.frz3.gene22"/>
    </source>
</evidence>
<feature type="transmembrane region" description="Helical" evidence="2">
    <location>
        <begin position="47"/>
        <end position="71"/>
    </location>
</feature>
<dbReference type="AlphaFoldDB" id="A0A1I8B5G5"/>
<keyword evidence="2" id="KW-0812">Transmembrane</keyword>
<dbReference type="Proteomes" id="UP000095281">
    <property type="component" value="Unplaced"/>
</dbReference>
<evidence type="ECO:0000256" key="2">
    <source>
        <dbReference type="SAM" id="Phobius"/>
    </source>
</evidence>
<feature type="chain" id="PRO_5009315464" evidence="3">
    <location>
        <begin position="24"/>
        <end position="428"/>
    </location>
</feature>
<reference evidence="5" key="1">
    <citation type="submission" date="2016-11" db="UniProtKB">
        <authorList>
            <consortium name="WormBaseParasite"/>
        </authorList>
    </citation>
    <scope>IDENTIFICATION</scope>
</reference>